<proteinExistence type="predicted"/>
<sequence length="164" mass="18959">MPLWVIYHTPETFVDNASRQAFAKDITTMYTGIGLPAFYVIVNFVPMPTGTMWKGGELPDKPFIRISVEHIAVHLENDIEQYHHTTGVMEKIMKPHIADKGYSYEYHVDETERTLWRVDGFIPPAWQSEAEKEWAKLNKAVAYEAKDGQKEQQKLLTRNQAHPN</sequence>
<accession>A0ACC3YF77</accession>
<evidence type="ECO:0000313" key="1">
    <source>
        <dbReference type="EMBL" id="KAL0930529.1"/>
    </source>
</evidence>
<protein>
    <submittedName>
        <fullName evidence="1">Uncharacterized protein</fullName>
    </submittedName>
</protein>
<keyword evidence="2" id="KW-1185">Reference proteome</keyword>
<gene>
    <name evidence="1" type="ORF">CTRU02_214604</name>
</gene>
<comment type="caution">
    <text evidence="1">The sequence shown here is derived from an EMBL/GenBank/DDBJ whole genome shotgun (WGS) entry which is preliminary data.</text>
</comment>
<organism evidence="1 2">
    <name type="scientific">Colletotrichum truncatum</name>
    <name type="common">Anthracnose fungus</name>
    <name type="synonym">Colletotrichum capsici</name>
    <dbReference type="NCBI Taxonomy" id="5467"/>
    <lineage>
        <taxon>Eukaryota</taxon>
        <taxon>Fungi</taxon>
        <taxon>Dikarya</taxon>
        <taxon>Ascomycota</taxon>
        <taxon>Pezizomycotina</taxon>
        <taxon>Sordariomycetes</taxon>
        <taxon>Hypocreomycetidae</taxon>
        <taxon>Glomerellales</taxon>
        <taxon>Glomerellaceae</taxon>
        <taxon>Colletotrichum</taxon>
        <taxon>Colletotrichum truncatum species complex</taxon>
    </lineage>
</organism>
<reference evidence="1 2" key="1">
    <citation type="journal article" date="2020" name="Phytopathology">
        <title>Genome Sequence Resources of Colletotrichum truncatum, C. plurivorum, C. musicola, and C. sojae: Four Species Pathogenic to Soybean (Glycine max).</title>
        <authorList>
            <person name="Rogerio F."/>
            <person name="Boufleur T.R."/>
            <person name="Ciampi-Guillardi M."/>
            <person name="Sukno S.A."/>
            <person name="Thon M.R."/>
            <person name="Massola Junior N.S."/>
            <person name="Baroncelli R."/>
        </authorList>
    </citation>
    <scope>NUCLEOTIDE SEQUENCE [LARGE SCALE GENOMIC DNA]</scope>
    <source>
        <strain evidence="1 2">CMES1059</strain>
    </source>
</reference>
<dbReference type="EMBL" id="VUJX02000011">
    <property type="protein sequence ID" value="KAL0930529.1"/>
    <property type="molecule type" value="Genomic_DNA"/>
</dbReference>
<name>A0ACC3YF77_COLTU</name>
<evidence type="ECO:0000313" key="2">
    <source>
        <dbReference type="Proteomes" id="UP000805649"/>
    </source>
</evidence>
<dbReference type="Proteomes" id="UP000805649">
    <property type="component" value="Unassembled WGS sequence"/>
</dbReference>